<dbReference type="SMART" id="SM00342">
    <property type="entry name" value="HTH_ARAC"/>
    <property type="match status" value="1"/>
</dbReference>
<dbReference type="PaxDb" id="665571-STHERM_c04010"/>
<dbReference type="InterPro" id="IPR020449">
    <property type="entry name" value="Tscrpt_reg_AraC-type_HTH"/>
</dbReference>
<dbReference type="eggNOG" id="COG0662">
    <property type="taxonomic scope" value="Bacteria"/>
</dbReference>
<dbReference type="KEGG" id="sta:STHERM_c04010"/>
<dbReference type="EMBL" id="CP001698">
    <property type="protein sequence ID" value="ADN01373.1"/>
    <property type="molecule type" value="Genomic_DNA"/>
</dbReference>
<keyword evidence="1" id="KW-0805">Transcription regulation</keyword>
<dbReference type="InterPro" id="IPR009057">
    <property type="entry name" value="Homeodomain-like_sf"/>
</dbReference>
<dbReference type="AlphaFoldDB" id="E0RPQ9"/>
<keyword evidence="3" id="KW-0804">Transcription</keyword>
<evidence type="ECO:0000259" key="4">
    <source>
        <dbReference type="PROSITE" id="PS01124"/>
    </source>
</evidence>
<proteinExistence type="predicted"/>
<dbReference type="InterPro" id="IPR018060">
    <property type="entry name" value="HTH_AraC"/>
</dbReference>
<accession>E0RPQ9</accession>
<dbReference type="InterPro" id="IPR003313">
    <property type="entry name" value="AraC-bd"/>
</dbReference>
<dbReference type="GO" id="GO:0003700">
    <property type="term" value="F:DNA-binding transcription factor activity"/>
    <property type="evidence" value="ECO:0007669"/>
    <property type="project" value="InterPro"/>
</dbReference>
<dbReference type="PROSITE" id="PS01124">
    <property type="entry name" value="HTH_ARAC_FAMILY_2"/>
    <property type="match status" value="1"/>
</dbReference>
<keyword evidence="2" id="KW-0238">DNA-binding</keyword>
<name>E0RPQ9_WINT6</name>
<dbReference type="Gene3D" id="1.10.10.60">
    <property type="entry name" value="Homeodomain-like"/>
    <property type="match status" value="2"/>
</dbReference>
<dbReference type="PANTHER" id="PTHR46796">
    <property type="entry name" value="HTH-TYPE TRANSCRIPTIONAL ACTIVATOR RHAS-RELATED"/>
    <property type="match status" value="1"/>
</dbReference>
<dbReference type="SUPFAM" id="SSF46689">
    <property type="entry name" value="Homeodomain-like"/>
    <property type="match status" value="2"/>
</dbReference>
<protein>
    <submittedName>
        <fullName evidence="5">Transcriptional regulator, AraC/XylS family</fullName>
    </submittedName>
</protein>
<dbReference type="InterPro" id="IPR037923">
    <property type="entry name" value="HTH-like"/>
</dbReference>
<evidence type="ECO:0000256" key="3">
    <source>
        <dbReference type="ARBA" id="ARBA00023163"/>
    </source>
</evidence>
<dbReference type="Pfam" id="PF02311">
    <property type="entry name" value="AraC_binding"/>
    <property type="match status" value="1"/>
</dbReference>
<dbReference type="GO" id="GO:0043565">
    <property type="term" value="F:sequence-specific DNA binding"/>
    <property type="evidence" value="ECO:0007669"/>
    <property type="project" value="InterPro"/>
</dbReference>
<dbReference type="HOGENOM" id="CLU_000445_88_3_12"/>
<gene>
    <name evidence="5" type="ordered locus">STHERM_c04010</name>
</gene>
<dbReference type="InterPro" id="IPR050204">
    <property type="entry name" value="AraC_XylS_family_regulators"/>
</dbReference>
<dbReference type="eggNOG" id="COG2207">
    <property type="taxonomic scope" value="Bacteria"/>
</dbReference>
<organism evidence="5 6">
    <name type="scientific">Winmispira thermophila (strain ATCC 49972 / DSM 6192 / RI 19.B1)</name>
    <name type="common">Spirochaeta thermophila</name>
    <dbReference type="NCBI Taxonomy" id="665571"/>
    <lineage>
        <taxon>Bacteria</taxon>
        <taxon>Pseudomonadati</taxon>
        <taxon>Spirochaetota</taxon>
        <taxon>Spirochaetia</taxon>
        <taxon>Winmispirales</taxon>
        <taxon>Winmispiraceae</taxon>
        <taxon>Winmispira</taxon>
    </lineage>
</organism>
<dbReference type="InterPro" id="IPR014710">
    <property type="entry name" value="RmlC-like_jellyroll"/>
</dbReference>
<sequence>MDPLHLRTRDERGIRMEPILHPEDKEDRKHGTDDFPFALYDNYLRYPYFSRYTIDPHWHEEMEFLLVVRGNARVLRDGEFVEVGEGEALFIPPRTFHAAESLDHQPFHFIALVFHLDLLEGEVQDVCHKRYFTGIKKRLLSFPGVISRKTLWGKAILHELMEVVDLADHKGPGYELGIKGALFKVFSLIFSHGVVQKSEVAGDVYAVEKILPALEYIKEHYQENLSVDDLARLVYLSKYHFIREFKRLTGRTPVEFINRYRVHKAMAMLIETDEKVLNVAYECGFNDMSYFIRLFHRFTGLTPAQYRRAYAPRGVKTGGR</sequence>
<dbReference type="Pfam" id="PF12833">
    <property type="entry name" value="HTH_18"/>
    <property type="match status" value="1"/>
</dbReference>
<reference key="1">
    <citation type="submission" date="2009-08" db="EMBL/GenBank/DDBJ databases">
        <title>The genome sequence of Spirochaeta thermophila DSM6192.</title>
        <authorList>
            <person name="Angelov A."/>
            <person name="Mientus M."/>
            <person name="Wittenberg S."/>
            <person name="Lehmann R."/>
            <person name="Liesegang H."/>
            <person name="Daniel R."/>
            <person name="Liebl W."/>
        </authorList>
    </citation>
    <scope>NUCLEOTIDE SEQUENCE</scope>
    <source>
        <strain>DSM 6192</strain>
    </source>
</reference>
<feature type="domain" description="HTH araC/xylS-type" evidence="4">
    <location>
        <begin position="211"/>
        <end position="309"/>
    </location>
</feature>
<evidence type="ECO:0000313" key="6">
    <source>
        <dbReference type="Proteomes" id="UP000001296"/>
    </source>
</evidence>
<dbReference type="PRINTS" id="PR00032">
    <property type="entry name" value="HTHARAC"/>
</dbReference>
<evidence type="ECO:0000256" key="1">
    <source>
        <dbReference type="ARBA" id="ARBA00023015"/>
    </source>
</evidence>
<reference evidence="5 6" key="2">
    <citation type="journal article" date="2010" name="J. Bacteriol.">
        <title>Genome sequence of the polysaccharide-degrading, thermophilic anaerobe Spirochaeta thermophila DSM 6192.</title>
        <authorList>
            <person name="Angelov A."/>
            <person name="Liebl S."/>
            <person name="Ballschmiter M."/>
            <person name="Bomeke M."/>
            <person name="Lehmann R."/>
            <person name="Liesegang H."/>
            <person name="Daniel R."/>
            <person name="Liebl W."/>
        </authorList>
    </citation>
    <scope>NUCLEOTIDE SEQUENCE [LARGE SCALE GENOMIC DNA]</scope>
    <source>
        <strain evidence="6">ATCC 49972 / DSM 6192 / RI 19.B1</strain>
    </source>
</reference>
<dbReference type="SUPFAM" id="SSF51215">
    <property type="entry name" value="Regulatory protein AraC"/>
    <property type="match status" value="1"/>
</dbReference>
<evidence type="ECO:0000313" key="5">
    <source>
        <dbReference type="EMBL" id="ADN01373.1"/>
    </source>
</evidence>
<evidence type="ECO:0000256" key="2">
    <source>
        <dbReference type="ARBA" id="ARBA00023125"/>
    </source>
</evidence>
<dbReference type="Proteomes" id="UP000001296">
    <property type="component" value="Chromosome"/>
</dbReference>
<dbReference type="Gene3D" id="2.60.120.10">
    <property type="entry name" value="Jelly Rolls"/>
    <property type="match status" value="1"/>
</dbReference>